<proteinExistence type="predicted"/>
<dbReference type="InterPro" id="IPR050727">
    <property type="entry name" value="GH43_arabinanases"/>
</dbReference>
<protein>
    <submittedName>
        <fullName evidence="1">Glycoside hydrolase family 43 protein</fullName>
    </submittedName>
</protein>
<dbReference type="PANTHER" id="PTHR43301">
    <property type="entry name" value="ARABINAN ENDO-1,5-ALPHA-L-ARABINOSIDASE"/>
    <property type="match status" value="1"/>
</dbReference>
<keyword evidence="1" id="KW-0378">Hydrolase</keyword>
<sequence>MSSTDAPVGGLPAGASGYLLVHFVEDPRGHEERIWYSLARDGDPTRWERLGPVLESHLGTTGMRDPHIVRVPDGSGFYLVATDLRVFGGDDAGWDAWTRHGSRSLVCAFSPDLVTWSEPWLVPVAPPEAGMAWAPEAFWDAGAERFVVTWSSTLYSPDDPGHTAESYARLLMATTRDFREFSAPEVLLDTGRTTIDTTMVADSGRVYRFHKDNSPGGRGLYQDEVSDPQSSDGARVLTEHIGAELWGDVEGPLVFRDVVSGRWYLWVDQYGDRGQGYRALVTDDLGSGRWERAADVDLPGATKHGVVLPITAAEEARIRAALVEGA</sequence>
<dbReference type="PANTHER" id="PTHR43301:SF3">
    <property type="entry name" value="ARABINAN ENDO-1,5-ALPHA-L-ARABINOSIDASE A-RELATED"/>
    <property type="match status" value="1"/>
</dbReference>
<dbReference type="Gene3D" id="2.115.10.20">
    <property type="entry name" value="Glycosyl hydrolase domain, family 43"/>
    <property type="match status" value="1"/>
</dbReference>
<keyword evidence="2" id="KW-1185">Reference proteome</keyword>
<evidence type="ECO:0000313" key="2">
    <source>
        <dbReference type="Proteomes" id="UP000642107"/>
    </source>
</evidence>
<dbReference type="SUPFAM" id="SSF75005">
    <property type="entry name" value="Arabinanase/levansucrase/invertase"/>
    <property type="match status" value="2"/>
</dbReference>
<comment type="caution">
    <text evidence="1">The sequence shown here is derived from an EMBL/GenBank/DDBJ whole genome shotgun (WGS) entry which is preliminary data.</text>
</comment>
<organism evidence="1 2">
    <name type="scientific">Flavimobilis rhizosphaerae</name>
    <dbReference type="NCBI Taxonomy" id="2775421"/>
    <lineage>
        <taxon>Bacteria</taxon>
        <taxon>Bacillati</taxon>
        <taxon>Actinomycetota</taxon>
        <taxon>Actinomycetes</taxon>
        <taxon>Micrococcales</taxon>
        <taxon>Jonesiaceae</taxon>
        <taxon>Flavimobilis</taxon>
    </lineage>
</organism>
<evidence type="ECO:0000313" key="1">
    <source>
        <dbReference type="EMBL" id="MBD9698634.1"/>
    </source>
</evidence>
<accession>A0ABR9DNS5</accession>
<dbReference type="CDD" id="cd08983">
    <property type="entry name" value="GH43_Bt3655-like"/>
    <property type="match status" value="1"/>
</dbReference>
<gene>
    <name evidence="1" type="ORF">IGS67_03875</name>
</gene>
<name>A0ABR9DNS5_9MICO</name>
<reference evidence="1 2" key="1">
    <citation type="submission" date="2020-09" db="EMBL/GenBank/DDBJ databases">
        <title>Flavimobilis rhizosphaerae sp. nov., isolated from rhizosphere soil of Spartina alterniflora.</title>
        <authorList>
            <person name="Hanqin C."/>
        </authorList>
    </citation>
    <scope>NUCLEOTIDE SEQUENCE [LARGE SCALE GENOMIC DNA]</scope>
    <source>
        <strain evidence="1 2">GY 10621</strain>
    </source>
</reference>
<dbReference type="GO" id="GO:0016787">
    <property type="term" value="F:hydrolase activity"/>
    <property type="evidence" value="ECO:0007669"/>
    <property type="project" value="UniProtKB-KW"/>
</dbReference>
<dbReference type="Proteomes" id="UP000642107">
    <property type="component" value="Unassembled WGS sequence"/>
</dbReference>
<dbReference type="RefSeq" id="WP_192278102.1">
    <property type="nucleotide sequence ID" value="NZ_JACZDF010000002.1"/>
</dbReference>
<dbReference type="InterPro" id="IPR023296">
    <property type="entry name" value="Glyco_hydro_beta-prop_sf"/>
</dbReference>
<dbReference type="EMBL" id="JACZDF010000002">
    <property type="protein sequence ID" value="MBD9698634.1"/>
    <property type="molecule type" value="Genomic_DNA"/>
</dbReference>